<dbReference type="GO" id="GO:0005546">
    <property type="term" value="F:phosphatidylinositol-4,5-bisphosphate binding"/>
    <property type="evidence" value="ECO:0007669"/>
    <property type="project" value="TreeGrafter"/>
</dbReference>
<feature type="compositionally biased region" description="Basic and acidic residues" evidence="9">
    <location>
        <begin position="318"/>
        <end position="327"/>
    </location>
</feature>
<keyword evidence="5" id="KW-0333">Golgi apparatus</keyword>
<evidence type="ECO:0000256" key="6">
    <source>
        <dbReference type="ARBA" id="ARBA00023136"/>
    </source>
</evidence>
<dbReference type="GO" id="GO:0000149">
    <property type="term" value="F:SNARE binding"/>
    <property type="evidence" value="ECO:0007669"/>
    <property type="project" value="TreeGrafter"/>
</dbReference>
<dbReference type="GO" id="GO:0005905">
    <property type="term" value="C:clathrin-coated pit"/>
    <property type="evidence" value="ECO:0007669"/>
    <property type="project" value="UniProtKB-SubCell"/>
</dbReference>
<feature type="domain" description="ENTH" evidence="10">
    <location>
        <begin position="25"/>
        <end position="160"/>
    </location>
</feature>
<evidence type="ECO:0000256" key="4">
    <source>
        <dbReference type="ARBA" id="ARBA00022583"/>
    </source>
</evidence>
<dbReference type="Gene3D" id="1.25.40.90">
    <property type="match status" value="1"/>
</dbReference>
<evidence type="ECO:0000256" key="1">
    <source>
        <dbReference type="ARBA" id="ARBA00004132"/>
    </source>
</evidence>
<dbReference type="InterPro" id="IPR045192">
    <property type="entry name" value="AP180-like"/>
</dbReference>
<comment type="caution">
    <text evidence="11">The sequence shown here is derived from an EMBL/GenBank/DDBJ whole genome shotgun (WGS) entry which is preliminary data.</text>
</comment>
<protein>
    <submittedName>
        <fullName evidence="11">Vesicle coat protein</fullName>
    </submittedName>
</protein>
<keyword evidence="12" id="KW-1185">Reference proteome</keyword>
<dbReference type="PANTHER" id="PTHR22951:SF12">
    <property type="entry name" value="OS05G0426100 PROTEIN"/>
    <property type="match status" value="1"/>
</dbReference>
<dbReference type="Pfam" id="PF07651">
    <property type="entry name" value="ANTH"/>
    <property type="match status" value="1"/>
</dbReference>
<dbReference type="GO" id="GO:0005545">
    <property type="term" value="F:1-phosphatidylinositol binding"/>
    <property type="evidence" value="ECO:0007669"/>
    <property type="project" value="InterPro"/>
</dbReference>
<sequence length="579" mass="64658">MAPSKLRKAIGAVKDQTSISLAKVNNSASLSDLEVAIVKATRHEDYPADERYIREILSLTSYSRSYVSACVNTLSRRLGKTRNWIVALKALMLIHRLLTDGDPAYEQEVFFATRRGTRLLNLSDFRDKRSNSWDYSAFVRTYGQFLDEQLEYRMQGRRGKNSATFAYHEEVDEDAAKGAIVVRTTPISEMKTDQIFSRVNNLLLILERFLACRPTGDAKGNRIVLVALYPMVKGSFYLYYDITEILGVLINRFMELPIPKCLAVHEIFCKVSKLFEELDSFYSWSKTMGIARSSEYPELEKIPQKKLDVMDEFIKERSEMEKKNKEEPEPEPEPENEPEPEPDMNEIKALPAPEAEPEQEPEKGEEQAIVEVKEEFKSQFADLLNLGEDAPTSEEHADKLALALFDGVPTTAPANGPSPWEAFNDSENWESALVQSASHLSNQRTELPGGFNTLMLDGMYQQGTMNHAVASSGVNATGSASSVAIGSAGRPAMLALPAPPSANGASNTNTVTDPFAASIAIAPPPYVQMSEMEKKQILLVEEQVMWQQYASNGMQGQLAFAQMQSNPYPYNMGGYARNY</sequence>
<evidence type="ECO:0000256" key="7">
    <source>
        <dbReference type="ARBA" id="ARBA00023176"/>
    </source>
</evidence>
<dbReference type="InterPro" id="IPR013809">
    <property type="entry name" value="ENTH"/>
</dbReference>
<proteinExistence type="predicted"/>
<dbReference type="PANTHER" id="PTHR22951">
    <property type="entry name" value="CLATHRIN ASSEMBLY PROTEIN"/>
    <property type="match status" value="1"/>
</dbReference>
<comment type="subcellular location">
    <subcellularLocation>
        <location evidence="1">Cytoplasmic vesicle</location>
        <location evidence="1">Clathrin-coated vesicle</location>
    </subcellularLocation>
    <subcellularLocation>
        <location evidence="2">Golgi apparatus</location>
    </subcellularLocation>
    <subcellularLocation>
        <location evidence="3">Membrane</location>
        <location evidence="3">Clathrin-coated pit</location>
    </subcellularLocation>
</comment>
<keyword evidence="7" id="KW-0168">Coated pit</keyword>
<feature type="region of interest" description="Disordered" evidence="9">
    <location>
        <begin position="318"/>
        <end position="346"/>
    </location>
</feature>
<dbReference type="CDD" id="cd16987">
    <property type="entry name" value="ANTH_N_AP180_plant"/>
    <property type="match status" value="1"/>
</dbReference>
<dbReference type="Proteomes" id="UP001454036">
    <property type="component" value="Unassembled WGS sequence"/>
</dbReference>
<dbReference type="SUPFAM" id="SSF48464">
    <property type="entry name" value="ENTH/VHS domain"/>
    <property type="match status" value="1"/>
</dbReference>
<organism evidence="11 12">
    <name type="scientific">Lithospermum erythrorhizon</name>
    <name type="common">Purple gromwell</name>
    <name type="synonym">Lithospermum officinale var. erythrorhizon</name>
    <dbReference type="NCBI Taxonomy" id="34254"/>
    <lineage>
        <taxon>Eukaryota</taxon>
        <taxon>Viridiplantae</taxon>
        <taxon>Streptophyta</taxon>
        <taxon>Embryophyta</taxon>
        <taxon>Tracheophyta</taxon>
        <taxon>Spermatophyta</taxon>
        <taxon>Magnoliopsida</taxon>
        <taxon>eudicotyledons</taxon>
        <taxon>Gunneridae</taxon>
        <taxon>Pentapetalae</taxon>
        <taxon>asterids</taxon>
        <taxon>lamiids</taxon>
        <taxon>Boraginales</taxon>
        <taxon>Boraginaceae</taxon>
        <taxon>Boraginoideae</taxon>
        <taxon>Lithospermeae</taxon>
        <taxon>Lithospermum</taxon>
    </lineage>
</organism>
<dbReference type="SUPFAM" id="SSF89009">
    <property type="entry name" value="GAT-like domain"/>
    <property type="match status" value="1"/>
</dbReference>
<reference evidence="11 12" key="1">
    <citation type="submission" date="2024-01" db="EMBL/GenBank/DDBJ databases">
        <title>The complete chloroplast genome sequence of Lithospermum erythrorhizon: insights into the phylogenetic relationship among Boraginaceae species and the maternal lineages of purple gromwells.</title>
        <authorList>
            <person name="Okada T."/>
            <person name="Watanabe K."/>
        </authorList>
    </citation>
    <scope>NUCLEOTIDE SEQUENCE [LARGE SCALE GENOMIC DNA]</scope>
</reference>
<dbReference type="InterPro" id="IPR014712">
    <property type="entry name" value="ANTH_dom_sf"/>
</dbReference>
<dbReference type="InterPro" id="IPR008942">
    <property type="entry name" value="ENTH_VHS"/>
</dbReference>
<dbReference type="InterPro" id="IPR048050">
    <property type="entry name" value="ANTH_N_plant"/>
</dbReference>
<evidence type="ECO:0000256" key="2">
    <source>
        <dbReference type="ARBA" id="ARBA00004555"/>
    </source>
</evidence>
<dbReference type="GO" id="GO:0006900">
    <property type="term" value="P:vesicle budding from membrane"/>
    <property type="evidence" value="ECO:0007669"/>
    <property type="project" value="TreeGrafter"/>
</dbReference>
<keyword evidence="8" id="KW-0968">Cytoplasmic vesicle</keyword>
<evidence type="ECO:0000256" key="8">
    <source>
        <dbReference type="ARBA" id="ARBA00023329"/>
    </source>
</evidence>
<keyword evidence="4" id="KW-0254">Endocytosis</keyword>
<evidence type="ECO:0000256" key="3">
    <source>
        <dbReference type="ARBA" id="ARBA00004600"/>
    </source>
</evidence>
<evidence type="ECO:0000256" key="9">
    <source>
        <dbReference type="SAM" id="MobiDB-lite"/>
    </source>
</evidence>
<dbReference type="FunFam" id="1.20.58.150:FF:000005">
    <property type="entry name" value="putative clathrin assembly protein At2g25430"/>
    <property type="match status" value="1"/>
</dbReference>
<keyword evidence="11" id="KW-0946">Virion</keyword>
<dbReference type="GO" id="GO:0005794">
    <property type="term" value="C:Golgi apparatus"/>
    <property type="evidence" value="ECO:0007669"/>
    <property type="project" value="UniProtKB-SubCell"/>
</dbReference>
<evidence type="ECO:0000313" key="12">
    <source>
        <dbReference type="Proteomes" id="UP001454036"/>
    </source>
</evidence>
<dbReference type="GO" id="GO:0032050">
    <property type="term" value="F:clathrin heavy chain binding"/>
    <property type="evidence" value="ECO:0007669"/>
    <property type="project" value="TreeGrafter"/>
</dbReference>
<dbReference type="SMART" id="SM00273">
    <property type="entry name" value="ENTH"/>
    <property type="match status" value="1"/>
</dbReference>
<keyword evidence="6" id="KW-0472">Membrane</keyword>
<feature type="compositionally biased region" description="Acidic residues" evidence="9">
    <location>
        <begin position="328"/>
        <end position="344"/>
    </location>
</feature>
<evidence type="ECO:0000259" key="10">
    <source>
        <dbReference type="PROSITE" id="PS50942"/>
    </source>
</evidence>
<name>A0AAV3PKR2_LITER</name>
<evidence type="ECO:0000313" key="11">
    <source>
        <dbReference type="EMBL" id="GAA0151801.1"/>
    </source>
</evidence>
<dbReference type="EMBL" id="BAABME010001854">
    <property type="protein sequence ID" value="GAA0151801.1"/>
    <property type="molecule type" value="Genomic_DNA"/>
</dbReference>
<dbReference type="AlphaFoldDB" id="A0AAV3PKR2"/>
<dbReference type="PROSITE" id="PS50942">
    <property type="entry name" value="ENTH"/>
    <property type="match status" value="1"/>
</dbReference>
<dbReference type="GO" id="GO:0072583">
    <property type="term" value="P:clathrin-dependent endocytosis"/>
    <property type="evidence" value="ECO:0007669"/>
    <property type="project" value="InterPro"/>
</dbReference>
<dbReference type="GO" id="GO:0048268">
    <property type="term" value="P:clathrin coat assembly"/>
    <property type="evidence" value="ECO:0007669"/>
    <property type="project" value="InterPro"/>
</dbReference>
<accession>A0AAV3PKR2</accession>
<dbReference type="Gene3D" id="1.20.58.150">
    <property type="entry name" value="ANTH domain"/>
    <property type="match status" value="1"/>
</dbReference>
<dbReference type="GO" id="GO:0030136">
    <property type="term" value="C:clathrin-coated vesicle"/>
    <property type="evidence" value="ECO:0007669"/>
    <property type="project" value="UniProtKB-SubCell"/>
</dbReference>
<dbReference type="InterPro" id="IPR011417">
    <property type="entry name" value="ANTH_dom"/>
</dbReference>
<keyword evidence="11" id="KW-0167">Capsid protein</keyword>
<gene>
    <name evidence="11" type="ORF">LIER_10440</name>
</gene>
<evidence type="ECO:0000256" key="5">
    <source>
        <dbReference type="ARBA" id="ARBA00023034"/>
    </source>
</evidence>
<dbReference type="FunFam" id="1.25.40.90:FF:000019">
    <property type="entry name" value="Clathrin coat assembly protein"/>
    <property type="match status" value="1"/>
</dbReference>